<keyword evidence="3" id="KW-1185">Reference proteome</keyword>
<keyword evidence="1" id="KW-1133">Transmembrane helix</keyword>
<feature type="transmembrane region" description="Helical" evidence="1">
    <location>
        <begin position="6"/>
        <end position="25"/>
    </location>
</feature>
<dbReference type="Proteomes" id="UP001172102">
    <property type="component" value="Unassembled WGS sequence"/>
</dbReference>
<keyword evidence="1" id="KW-0472">Membrane</keyword>
<comment type="caution">
    <text evidence="2">The sequence shown here is derived from an EMBL/GenBank/DDBJ whole genome shotgun (WGS) entry which is preliminary data.</text>
</comment>
<reference evidence="2" key="1">
    <citation type="submission" date="2023-06" db="EMBL/GenBank/DDBJ databases">
        <title>Genome-scale phylogeny and comparative genomics of the fungal order Sordariales.</title>
        <authorList>
            <consortium name="Lawrence Berkeley National Laboratory"/>
            <person name="Hensen N."/>
            <person name="Bonometti L."/>
            <person name="Westerberg I."/>
            <person name="Brannstrom I.O."/>
            <person name="Guillou S."/>
            <person name="Cros-Aarteil S."/>
            <person name="Calhoun S."/>
            <person name="Haridas S."/>
            <person name="Kuo A."/>
            <person name="Mondo S."/>
            <person name="Pangilinan J."/>
            <person name="Riley R."/>
            <person name="Labutti K."/>
            <person name="Andreopoulos B."/>
            <person name="Lipzen A."/>
            <person name="Chen C."/>
            <person name="Yanf M."/>
            <person name="Daum C."/>
            <person name="Ng V."/>
            <person name="Clum A."/>
            <person name="Steindorff A."/>
            <person name="Ohm R."/>
            <person name="Martin F."/>
            <person name="Silar P."/>
            <person name="Natvig D."/>
            <person name="Lalanne C."/>
            <person name="Gautier V."/>
            <person name="Ament-Velasquez S.L."/>
            <person name="Kruys A."/>
            <person name="Hutchinson M.I."/>
            <person name="Powell A.J."/>
            <person name="Barry K."/>
            <person name="Miller A.N."/>
            <person name="Grigoriev I.V."/>
            <person name="Debuchy R."/>
            <person name="Gladieux P."/>
            <person name="Thoren M.H."/>
            <person name="Johannesson H."/>
        </authorList>
    </citation>
    <scope>NUCLEOTIDE SEQUENCE</scope>
    <source>
        <strain evidence="2">SMH4607-1</strain>
    </source>
</reference>
<dbReference type="EMBL" id="JAUKUA010000002">
    <property type="protein sequence ID" value="KAK0725277.1"/>
    <property type="molecule type" value="Genomic_DNA"/>
</dbReference>
<organism evidence="2 3">
    <name type="scientific">Lasiosphaeris hirsuta</name>
    <dbReference type="NCBI Taxonomy" id="260670"/>
    <lineage>
        <taxon>Eukaryota</taxon>
        <taxon>Fungi</taxon>
        <taxon>Dikarya</taxon>
        <taxon>Ascomycota</taxon>
        <taxon>Pezizomycotina</taxon>
        <taxon>Sordariomycetes</taxon>
        <taxon>Sordariomycetidae</taxon>
        <taxon>Sordariales</taxon>
        <taxon>Lasiosphaeriaceae</taxon>
        <taxon>Lasiosphaeris</taxon>
    </lineage>
</organism>
<dbReference type="InterPro" id="IPR021838">
    <property type="entry name" value="DUF3431"/>
</dbReference>
<name>A0AA40B072_9PEZI</name>
<protein>
    <submittedName>
        <fullName evidence="2">Uncharacterized protein</fullName>
    </submittedName>
</protein>
<dbReference type="Pfam" id="PF11913">
    <property type="entry name" value="DUF3431"/>
    <property type="match status" value="1"/>
</dbReference>
<evidence type="ECO:0000313" key="3">
    <source>
        <dbReference type="Proteomes" id="UP001172102"/>
    </source>
</evidence>
<gene>
    <name evidence="2" type="ORF">B0H67DRAFT_483041</name>
</gene>
<accession>A0AA40B072</accession>
<evidence type="ECO:0000313" key="2">
    <source>
        <dbReference type="EMBL" id="KAK0725277.1"/>
    </source>
</evidence>
<dbReference type="AlphaFoldDB" id="A0AA40B072"/>
<dbReference type="PANTHER" id="PTHR37490">
    <property type="entry name" value="EXPRESSED PROTEIN"/>
    <property type="match status" value="1"/>
</dbReference>
<keyword evidence="1" id="KW-0812">Transmembrane</keyword>
<proteinExistence type="predicted"/>
<sequence length="324" mass="36833">MRRGAGSRVAFVPILALFLCSWLLLHRFRQERFPFFAAVVGPPIPPVPTTTPPTVEVVVASLKHEDTSWVRQHIPEWSRSIYIVNDPENALTVPKNKGHEAMVYMTHIIDRYETLAETTVFIHAARFAWHNDDPDYDAIATLRHLQLGYVQESGYVSLRCVWVLGCPAEIRPHADAADLGKGVAPKTTQEVYKQAFQELMPGVEVPEVVGVSCCSQFAVSRDAIRRRPREDYVRWRNWLLETPLTDSLSGRVFEYTWHIIFGKDSVYCPHAGDCYCKLYGLCDLPKCNDKKCEGRYELPPFSVLPVGWPRIGWSGEERSFSGPL</sequence>
<dbReference type="PANTHER" id="PTHR37490:SF3">
    <property type="entry name" value="DUF3431 DOMAIN CONTAINING PROTEIN"/>
    <property type="match status" value="1"/>
</dbReference>
<evidence type="ECO:0000256" key="1">
    <source>
        <dbReference type="SAM" id="Phobius"/>
    </source>
</evidence>